<feature type="region of interest" description="Disordered" evidence="1">
    <location>
        <begin position="573"/>
        <end position="598"/>
    </location>
</feature>
<reference evidence="3 4" key="1">
    <citation type="submission" date="2019-12" db="EMBL/GenBank/DDBJ databases">
        <title>Chromosome-level assembly of the Caenorhabditis remanei genome.</title>
        <authorList>
            <person name="Teterina A.A."/>
            <person name="Willis J.H."/>
            <person name="Phillips P.C."/>
        </authorList>
    </citation>
    <scope>NUCLEOTIDE SEQUENCE [LARGE SCALE GENOMIC DNA]</scope>
    <source>
        <strain evidence="3 4">PX506</strain>
        <tissue evidence="3">Whole organism</tissue>
    </source>
</reference>
<evidence type="ECO:0000259" key="2">
    <source>
        <dbReference type="Pfam" id="PF25375"/>
    </source>
</evidence>
<feature type="compositionally biased region" description="Polar residues" evidence="1">
    <location>
        <begin position="157"/>
        <end position="168"/>
    </location>
</feature>
<dbReference type="CTD" id="9809639"/>
<dbReference type="GO" id="GO:0040027">
    <property type="term" value="P:negative regulation of vulval development"/>
    <property type="evidence" value="ECO:0007669"/>
    <property type="project" value="InterPro"/>
</dbReference>
<organism evidence="3 4">
    <name type="scientific">Caenorhabditis remanei</name>
    <name type="common">Caenorhabditis vulgaris</name>
    <dbReference type="NCBI Taxonomy" id="31234"/>
    <lineage>
        <taxon>Eukaryota</taxon>
        <taxon>Metazoa</taxon>
        <taxon>Ecdysozoa</taxon>
        <taxon>Nematoda</taxon>
        <taxon>Chromadorea</taxon>
        <taxon>Rhabditida</taxon>
        <taxon>Rhabditina</taxon>
        <taxon>Rhabditomorpha</taxon>
        <taxon>Rhabditoidea</taxon>
        <taxon>Rhabditidae</taxon>
        <taxon>Peloderinae</taxon>
        <taxon>Caenorhabditis</taxon>
    </lineage>
</organism>
<name>A0A6A5FTK3_CAERE</name>
<dbReference type="PANTHER" id="PTHR22716">
    <property type="entry name" value="ETS CLASS TRANSCRIPTION FACTOR-RELATED-RELATED"/>
    <property type="match status" value="1"/>
</dbReference>
<dbReference type="AlphaFoldDB" id="A0A6A5FTK3"/>
<evidence type="ECO:0000313" key="3">
    <source>
        <dbReference type="EMBL" id="KAF1745849.1"/>
    </source>
</evidence>
<feature type="compositionally biased region" description="Polar residues" evidence="1">
    <location>
        <begin position="132"/>
        <end position="141"/>
    </location>
</feature>
<dbReference type="EMBL" id="WUAV01000006">
    <property type="protein sequence ID" value="KAF1745849.1"/>
    <property type="molecule type" value="Genomic_DNA"/>
</dbReference>
<feature type="compositionally biased region" description="Basic and acidic residues" evidence="1">
    <location>
        <begin position="103"/>
        <end position="127"/>
    </location>
</feature>
<feature type="domain" description="Lin-15A/B-like" evidence="2">
    <location>
        <begin position="455"/>
        <end position="571"/>
    </location>
</feature>
<dbReference type="Proteomes" id="UP000483820">
    <property type="component" value="Chromosome X"/>
</dbReference>
<dbReference type="RefSeq" id="XP_003106960.2">
    <property type="nucleotide sequence ID" value="XM_003106912.2"/>
</dbReference>
<feature type="domain" description="Lin-15A/B-like" evidence="2">
    <location>
        <begin position="785"/>
        <end position="903"/>
    </location>
</feature>
<dbReference type="KEGG" id="crq:GCK72_022296"/>
<feature type="region of interest" description="Disordered" evidence="1">
    <location>
        <begin position="1"/>
        <end position="265"/>
    </location>
</feature>
<dbReference type="InterPro" id="IPR040129">
    <property type="entry name" value="Lin-15B-like"/>
</dbReference>
<dbReference type="Pfam" id="PF25375">
    <property type="entry name" value="Lin-15B"/>
    <property type="match status" value="3"/>
</dbReference>
<protein>
    <recommendedName>
        <fullName evidence="2">Lin-15A/B-like domain-containing protein</fullName>
    </recommendedName>
</protein>
<feature type="domain" description="Lin-15A/B-like" evidence="2">
    <location>
        <begin position="603"/>
        <end position="722"/>
    </location>
</feature>
<comment type="caution">
    <text evidence="3">The sequence shown here is derived from an EMBL/GenBank/DDBJ whole genome shotgun (WGS) entry which is preliminary data.</text>
</comment>
<sequence length="909" mass="104150">MFQAMQSQSQRCQRWTSYPSQRGKPQGMTPSKGNNFMEKKNKLETLVSRWKTGKKETKQKRNRRSPQNEVESEDAAAGDPPLKKVHAAPVSTDEEENESVQPPKEELSEEMMNKDESVLEPEPKLEEVESETAQSQPNVASSEVCEQVETKIEPIEESQTIPCISQQVPIADAPALEREPKEEPLGEFSEESKIDEMHNQPKLQTTEEEHQVTNYGTKPAHHNHTDSVGQSSSPDSFSSDFSETSGTENQPKIEPEDDLEIDVCDDKNPTPPIAEYHTMSNVIPNDASTVLDNRYHGVYPVEEKPVPLVNTCVENRLEKDYIGWEYPKRKKCPTPDYEKHSYGLRKQPKVKYFTDEYQTVPEYLSNGKYDDNQPSTSSEGYETVIYYEEPTYLSGDNGQMYDSEYVVVSEEVVMHPEEVLHPEEISRREEVYDDEVNMNQCNPDHHARPEIKGGRRCTLCFNVQYRENMRAVSTKNDTSVLLIPRILEGHLSMEQAKSLLVKKQHYVCRNHFQESVEILCNALRIELTSDLARAPSKELVNIVNELRPDIQYRGFQQVFHTFDIKNRKIKETIPHNVPRDKPEKPARRSKEGKANKEPPKIDYHCSLCSKCQDLSVMEEIPSADYVMVIIVGCIIRKKYTIAQAQIFLQLVEKFYICHVHFPEACREICKFLEISNLRNVYSCRLELLKELMPIVRRLFPEYSSAKFQITVANFNEKYKEIIESTSTEKTEKDEELETPKNVTCKPKNAALIELEKQGFCTVYNTAKIINPNLRKYQNESYVDFTQCTLCSKLKSRNELRRVIAGDRLVIMAGHVLSGKYSTSQIQALMNKKENIACHSHFSEGMRGILRTLGVNSIENVTRSPMNRISFLMETVSALSSASASAYKAFFTILDKFYAKNADILSNPVE</sequence>
<feature type="compositionally biased region" description="Basic and acidic residues" evidence="1">
    <location>
        <begin position="175"/>
        <end position="211"/>
    </location>
</feature>
<feature type="compositionally biased region" description="Polar residues" evidence="1">
    <location>
        <begin position="1"/>
        <end position="20"/>
    </location>
</feature>
<dbReference type="InterPro" id="IPR057432">
    <property type="entry name" value="Lin-15A/B-like_dom"/>
</dbReference>
<proteinExistence type="predicted"/>
<evidence type="ECO:0000256" key="1">
    <source>
        <dbReference type="SAM" id="MobiDB-lite"/>
    </source>
</evidence>
<dbReference type="PANTHER" id="PTHR22716:SF1">
    <property type="entry name" value="ETS CLASS TRANSCRIPTION FACTOR-RELATED"/>
    <property type="match status" value="1"/>
</dbReference>
<accession>A0A6A5FTK3</accession>
<dbReference type="GeneID" id="9809639"/>
<feature type="compositionally biased region" description="Low complexity" evidence="1">
    <location>
        <begin position="227"/>
        <end position="248"/>
    </location>
</feature>
<gene>
    <name evidence="3" type="ORF">GCK72_022296</name>
</gene>
<evidence type="ECO:0000313" key="4">
    <source>
        <dbReference type="Proteomes" id="UP000483820"/>
    </source>
</evidence>